<keyword evidence="1" id="KW-0812">Transmembrane</keyword>
<evidence type="ECO:0000256" key="1">
    <source>
        <dbReference type="SAM" id="Phobius"/>
    </source>
</evidence>
<keyword evidence="1" id="KW-0472">Membrane</keyword>
<name>A0A3P7EF62_WUCBA</name>
<feature type="non-terminal residue" evidence="2">
    <location>
        <position position="54"/>
    </location>
</feature>
<dbReference type="Proteomes" id="UP000270924">
    <property type="component" value="Unassembled WGS sequence"/>
</dbReference>
<protein>
    <submittedName>
        <fullName evidence="2">Uncharacterized protein</fullName>
    </submittedName>
</protein>
<evidence type="ECO:0000313" key="3">
    <source>
        <dbReference type="Proteomes" id="UP000270924"/>
    </source>
</evidence>
<organism evidence="2 3">
    <name type="scientific">Wuchereria bancrofti</name>
    <dbReference type="NCBI Taxonomy" id="6293"/>
    <lineage>
        <taxon>Eukaryota</taxon>
        <taxon>Metazoa</taxon>
        <taxon>Ecdysozoa</taxon>
        <taxon>Nematoda</taxon>
        <taxon>Chromadorea</taxon>
        <taxon>Rhabditida</taxon>
        <taxon>Spirurina</taxon>
        <taxon>Spiruromorpha</taxon>
        <taxon>Filarioidea</taxon>
        <taxon>Onchocercidae</taxon>
        <taxon>Wuchereria</taxon>
    </lineage>
</organism>
<keyword evidence="1" id="KW-1133">Transmembrane helix</keyword>
<sequence length="54" mass="6330">MGNQQSKSHNRILMIRLVRIIAWFIAFEIILHFIHVHAVLVIGPALFDTLNEYE</sequence>
<dbReference type="AlphaFoldDB" id="A0A3P7EF62"/>
<gene>
    <name evidence="2" type="ORF">WBA_LOCUS8423</name>
</gene>
<dbReference type="OrthoDB" id="420606at2759"/>
<proteinExistence type="predicted"/>
<accession>A0A3P7EF62</accession>
<dbReference type="EMBL" id="UYWW01006991">
    <property type="protein sequence ID" value="VDM15037.1"/>
    <property type="molecule type" value="Genomic_DNA"/>
</dbReference>
<evidence type="ECO:0000313" key="2">
    <source>
        <dbReference type="EMBL" id="VDM15037.1"/>
    </source>
</evidence>
<feature type="transmembrane region" description="Helical" evidence="1">
    <location>
        <begin position="20"/>
        <end position="47"/>
    </location>
</feature>
<dbReference type="InParanoid" id="A0A3P7EF62"/>
<keyword evidence="3" id="KW-1185">Reference proteome</keyword>
<reference evidence="2 3" key="1">
    <citation type="submission" date="2018-11" db="EMBL/GenBank/DDBJ databases">
        <authorList>
            <consortium name="Pathogen Informatics"/>
        </authorList>
    </citation>
    <scope>NUCLEOTIDE SEQUENCE [LARGE SCALE GENOMIC DNA]</scope>
</reference>